<dbReference type="Pfam" id="PF24552">
    <property type="entry name" value="Defensin"/>
    <property type="match status" value="1"/>
</dbReference>
<feature type="chain" id="PRO_5043897231" description="Defensin-like domain-containing protein" evidence="6">
    <location>
        <begin position="28"/>
        <end position="80"/>
    </location>
</feature>
<dbReference type="AlphaFoldDB" id="A0AAU9SS40"/>
<dbReference type="EMBL" id="OU466862">
    <property type="protein sequence ID" value="CAH2069796.1"/>
    <property type="molecule type" value="Genomic_DNA"/>
</dbReference>
<name>A0AAU9SS40_THLAR</name>
<evidence type="ECO:0000256" key="6">
    <source>
        <dbReference type="SAM" id="SignalP"/>
    </source>
</evidence>
<evidence type="ECO:0000259" key="7">
    <source>
        <dbReference type="Pfam" id="PF24552"/>
    </source>
</evidence>
<protein>
    <recommendedName>
        <fullName evidence="7">Defensin-like domain-containing protein</fullName>
    </recommendedName>
</protein>
<gene>
    <name evidence="8" type="ORF">TAV2_LOCUS19418</name>
</gene>
<reference evidence="8 9" key="1">
    <citation type="submission" date="2022-03" db="EMBL/GenBank/DDBJ databases">
        <authorList>
            <person name="Nunn A."/>
            <person name="Chopra R."/>
            <person name="Nunn A."/>
            <person name="Contreras Garrido A."/>
        </authorList>
    </citation>
    <scope>NUCLEOTIDE SEQUENCE [LARGE SCALE GENOMIC DNA]</scope>
</reference>
<keyword evidence="4" id="KW-0611">Plant defense</keyword>
<evidence type="ECO:0000256" key="3">
    <source>
        <dbReference type="ARBA" id="ARBA00022577"/>
    </source>
</evidence>
<accession>A0AAU9SS40</accession>
<keyword evidence="6" id="KW-0732">Signal</keyword>
<keyword evidence="3" id="KW-0295">Fungicide</keyword>
<evidence type="ECO:0000256" key="4">
    <source>
        <dbReference type="ARBA" id="ARBA00022821"/>
    </source>
</evidence>
<evidence type="ECO:0000256" key="2">
    <source>
        <dbReference type="ARBA" id="ARBA00022529"/>
    </source>
</evidence>
<evidence type="ECO:0000256" key="5">
    <source>
        <dbReference type="ARBA" id="ARBA00023157"/>
    </source>
</evidence>
<dbReference type="Proteomes" id="UP000836841">
    <property type="component" value="Chromosome 6"/>
</dbReference>
<dbReference type="GO" id="GO:0050832">
    <property type="term" value="P:defense response to fungus"/>
    <property type="evidence" value="ECO:0007669"/>
    <property type="project" value="UniProtKB-KW"/>
</dbReference>
<comment type="similarity">
    <text evidence="1">Belongs to the DEFL family.</text>
</comment>
<evidence type="ECO:0000313" key="9">
    <source>
        <dbReference type="Proteomes" id="UP000836841"/>
    </source>
</evidence>
<proteinExistence type="inferred from homology"/>
<evidence type="ECO:0000313" key="8">
    <source>
        <dbReference type="EMBL" id="CAH2069796.1"/>
    </source>
</evidence>
<organism evidence="8 9">
    <name type="scientific">Thlaspi arvense</name>
    <name type="common">Field penny-cress</name>
    <dbReference type="NCBI Taxonomy" id="13288"/>
    <lineage>
        <taxon>Eukaryota</taxon>
        <taxon>Viridiplantae</taxon>
        <taxon>Streptophyta</taxon>
        <taxon>Embryophyta</taxon>
        <taxon>Tracheophyta</taxon>
        <taxon>Spermatophyta</taxon>
        <taxon>Magnoliopsida</taxon>
        <taxon>eudicotyledons</taxon>
        <taxon>Gunneridae</taxon>
        <taxon>Pentapetalae</taxon>
        <taxon>rosids</taxon>
        <taxon>malvids</taxon>
        <taxon>Brassicales</taxon>
        <taxon>Brassicaceae</taxon>
        <taxon>Thlaspideae</taxon>
        <taxon>Thlaspi</taxon>
    </lineage>
</organism>
<feature type="signal peptide" evidence="6">
    <location>
        <begin position="1"/>
        <end position="27"/>
    </location>
</feature>
<feature type="domain" description="Defensin-like" evidence="7">
    <location>
        <begin position="37"/>
        <end position="80"/>
    </location>
</feature>
<keyword evidence="2" id="KW-0929">Antimicrobial</keyword>
<dbReference type="GO" id="GO:0031640">
    <property type="term" value="P:killing of cells of another organism"/>
    <property type="evidence" value="ECO:0007669"/>
    <property type="project" value="UniProtKB-KW"/>
</dbReference>
<dbReference type="InterPro" id="IPR056373">
    <property type="entry name" value="Defensin-like_dom"/>
</dbReference>
<keyword evidence="9" id="KW-1185">Reference proteome</keyword>
<keyword evidence="5" id="KW-1015">Disulfide bond</keyword>
<evidence type="ECO:0000256" key="1">
    <source>
        <dbReference type="ARBA" id="ARBA00006722"/>
    </source>
</evidence>
<sequence>MKMTNAFMIFVLVVVIATLLSNSNVLASSVNNKFGFDYCIRPCSTYFQSNFCYKMCTKDHYYSDGGCIGFIQDLQCCCKK</sequence>